<accession>A0AA40WFC6</accession>
<sequence>AFHLHEDIFSIPPRSKHFLKSEMYSNQMFSFQDRIFGIQCHMEVTASMLKVWRVVHSDFIRSCVPGPDTEILRSQMDTFARRVFAAILDRTPDSTVDRSAVSPQSADFVAAENG</sequence>
<proteinExistence type="predicted"/>
<dbReference type="Proteomes" id="UP000644282">
    <property type="component" value="Unassembled WGS sequence"/>
</dbReference>
<organism evidence="1 2">
    <name type="scientific">Leptospira interrogans serovar Pomona</name>
    <dbReference type="NCBI Taxonomy" id="44276"/>
    <lineage>
        <taxon>Bacteria</taxon>
        <taxon>Pseudomonadati</taxon>
        <taxon>Spirochaetota</taxon>
        <taxon>Spirochaetia</taxon>
        <taxon>Leptospirales</taxon>
        <taxon>Leptospiraceae</taxon>
        <taxon>Leptospira</taxon>
    </lineage>
</organism>
<reference evidence="1" key="1">
    <citation type="submission" date="2020-10" db="EMBL/GenBank/DDBJ databases">
        <title>New Zealand Leptospira genomics.</title>
        <authorList>
            <person name="Wilkinson D.A."/>
            <person name="Nisa S."/>
            <person name="Moinet M."/>
            <person name="Benschop J."/>
        </authorList>
    </citation>
    <scope>NUCLEOTIDE SEQUENCE</scope>
    <source>
        <strain evidence="1">ESR8</strain>
    </source>
</reference>
<dbReference type="InterPro" id="IPR029062">
    <property type="entry name" value="Class_I_gatase-like"/>
</dbReference>
<evidence type="ECO:0000313" key="2">
    <source>
        <dbReference type="Proteomes" id="UP000644282"/>
    </source>
</evidence>
<protein>
    <submittedName>
        <fullName evidence="1">Type 1 glutamine amidotransferase</fullName>
    </submittedName>
</protein>
<gene>
    <name evidence="1" type="ORF">IQB77_22270</name>
</gene>
<dbReference type="Gene3D" id="3.40.50.880">
    <property type="match status" value="1"/>
</dbReference>
<dbReference type="SUPFAM" id="SSF52317">
    <property type="entry name" value="Class I glutamine amidotransferase-like"/>
    <property type="match status" value="1"/>
</dbReference>
<dbReference type="EMBL" id="JADDXF010000637">
    <property type="protein sequence ID" value="MBE8432422.1"/>
    <property type="molecule type" value="Genomic_DNA"/>
</dbReference>
<name>A0AA40WFC6_LEPIR</name>
<evidence type="ECO:0000313" key="1">
    <source>
        <dbReference type="EMBL" id="MBE8432422.1"/>
    </source>
</evidence>
<comment type="caution">
    <text evidence="1">The sequence shown here is derived from an EMBL/GenBank/DDBJ whole genome shotgun (WGS) entry which is preliminary data.</text>
</comment>
<dbReference type="AlphaFoldDB" id="A0AA40WFC6"/>
<feature type="non-terminal residue" evidence="1">
    <location>
        <position position="1"/>
    </location>
</feature>
<keyword evidence="1" id="KW-0315">Glutamine amidotransferase</keyword>